<organism evidence="3">
    <name type="scientific">Absidia glauca</name>
    <name type="common">Pin mould</name>
    <dbReference type="NCBI Taxonomy" id="4829"/>
    <lineage>
        <taxon>Eukaryota</taxon>
        <taxon>Fungi</taxon>
        <taxon>Fungi incertae sedis</taxon>
        <taxon>Mucoromycota</taxon>
        <taxon>Mucoromycotina</taxon>
        <taxon>Mucoromycetes</taxon>
        <taxon>Mucorales</taxon>
        <taxon>Cunninghamellaceae</taxon>
        <taxon>Absidia</taxon>
    </lineage>
</organism>
<feature type="compositionally biased region" description="Acidic residues" evidence="1">
    <location>
        <begin position="419"/>
        <end position="429"/>
    </location>
</feature>
<dbReference type="OrthoDB" id="73788at2759"/>
<dbReference type="PANTHER" id="PTHR16019:SF5">
    <property type="entry name" value="BSD DOMAIN-CONTAINING PROTEIN 1"/>
    <property type="match status" value="1"/>
</dbReference>
<sequence length="429" mass="48012">MDDFYAYTTSAINADSCHNEDQSPQDDALVAAFTNFGWGQRFNSLLDTVKKQVEVTKKDLQEFASTIRDDTNGLVGQLSQSVTSSRPDNESTTPMNNNGERSIVATDNTNLYASLREGLGKISTVDFTTLRNGLSDTLKNQALLPAQLTSIKLPENISLGELRQELDEGTRFAELYLQKFGTEVIQVLNNTITVLDPEQQDGDDLSSEQETSRAHSSGSRIFASRTEASIANLQTDRNTLLTDPRAILVGNDKEKHTKDVDLFDEGFDIQKRTSEISDLLENSPELRQTMNDLVPLQIDYTTFWKRYFYHVWRITQEEERRKLLVKGVDPGDEDDFKWDSDDDDTSDRLTTNTSEAVENENPRPLDTVGDSRVRNNSETNDNNSSRQPATTLPSSSNTHTEGAPTVQPTKHVSGYNIGDGDDDSDSDWE</sequence>
<accession>A0A168QBG3</accession>
<feature type="compositionally biased region" description="Polar residues" evidence="1">
    <location>
        <begin position="376"/>
        <end position="410"/>
    </location>
</feature>
<dbReference type="Pfam" id="PF03909">
    <property type="entry name" value="BSD"/>
    <property type="match status" value="1"/>
</dbReference>
<dbReference type="InterPro" id="IPR035925">
    <property type="entry name" value="BSD_dom_sf"/>
</dbReference>
<feature type="domain" description="BSD" evidence="2">
    <location>
        <begin position="263"/>
        <end position="315"/>
    </location>
</feature>
<keyword evidence="4" id="KW-1185">Reference proteome</keyword>
<evidence type="ECO:0000259" key="2">
    <source>
        <dbReference type="PROSITE" id="PS50858"/>
    </source>
</evidence>
<feature type="compositionally biased region" description="Acidic residues" evidence="1">
    <location>
        <begin position="330"/>
        <end position="345"/>
    </location>
</feature>
<name>A0A168QBG3_ABSGL</name>
<dbReference type="InterPro" id="IPR005607">
    <property type="entry name" value="BSD_dom"/>
</dbReference>
<feature type="region of interest" description="Disordered" evidence="1">
    <location>
        <begin position="328"/>
        <end position="429"/>
    </location>
</feature>
<evidence type="ECO:0000313" key="4">
    <source>
        <dbReference type="Proteomes" id="UP000078561"/>
    </source>
</evidence>
<dbReference type="GO" id="GO:0005737">
    <property type="term" value="C:cytoplasm"/>
    <property type="evidence" value="ECO:0007669"/>
    <property type="project" value="TreeGrafter"/>
</dbReference>
<dbReference type="InterPro" id="IPR051494">
    <property type="entry name" value="BSD_domain-containing"/>
</dbReference>
<proteinExistence type="predicted"/>
<dbReference type="AlphaFoldDB" id="A0A168QBG3"/>
<feature type="region of interest" description="Disordered" evidence="1">
    <location>
        <begin position="77"/>
        <end position="102"/>
    </location>
</feature>
<protein>
    <recommendedName>
        <fullName evidence="2">BSD domain-containing protein</fullName>
    </recommendedName>
</protein>
<dbReference type="PANTHER" id="PTHR16019">
    <property type="entry name" value="SYNAPSE-ASSOCIATED PROTEIN"/>
    <property type="match status" value="1"/>
</dbReference>
<evidence type="ECO:0000256" key="1">
    <source>
        <dbReference type="SAM" id="MobiDB-lite"/>
    </source>
</evidence>
<dbReference type="InParanoid" id="A0A168QBG3"/>
<dbReference type="SMART" id="SM00751">
    <property type="entry name" value="BSD"/>
    <property type="match status" value="1"/>
</dbReference>
<gene>
    <name evidence="3" type="primary">ABSGL_10038.1 scaffold 11786</name>
</gene>
<dbReference type="Proteomes" id="UP000078561">
    <property type="component" value="Unassembled WGS sequence"/>
</dbReference>
<evidence type="ECO:0000313" key="3">
    <source>
        <dbReference type="EMBL" id="SAM04178.1"/>
    </source>
</evidence>
<dbReference type="PROSITE" id="PS50858">
    <property type="entry name" value="BSD"/>
    <property type="match status" value="1"/>
</dbReference>
<feature type="compositionally biased region" description="Acidic residues" evidence="1">
    <location>
        <begin position="198"/>
        <end position="207"/>
    </location>
</feature>
<dbReference type="SUPFAM" id="SSF140383">
    <property type="entry name" value="BSD domain-like"/>
    <property type="match status" value="1"/>
</dbReference>
<feature type="region of interest" description="Disordered" evidence="1">
    <location>
        <begin position="198"/>
        <end position="220"/>
    </location>
</feature>
<reference evidence="3" key="1">
    <citation type="submission" date="2016-04" db="EMBL/GenBank/DDBJ databases">
        <authorList>
            <person name="Evans L.H."/>
            <person name="Alamgir A."/>
            <person name="Owens N."/>
            <person name="Weber N.D."/>
            <person name="Virtaneva K."/>
            <person name="Barbian K."/>
            <person name="Babar A."/>
            <person name="Rosenke K."/>
        </authorList>
    </citation>
    <scope>NUCLEOTIDE SEQUENCE [LARGE SCALE GENOMIC DNA]</scope>
    <source>
        <strain evidence="3">CBS 101.48</strain>
    </source>
</reference>
<dbReference type="EMBL" id="LT554351">
    <property type="protein sequence ID" value="SAM04178.1"/>
    <property type="molecule type" value="Genomic_DNA"/>
</dbReference>
<dbReference type="Gene3D" id="1.10.3970.10">
    <property type="entry name" value="BSD domain"/>
    <property type="match status" value="1"/>
</dbReference>